<dbReference type="PROSITE" id="PS50949">
    <property type="entry name" value="HTH_GNTR"/>
    <property type="match status" value="1"/>
</dbReference>
<dbReference type="InterPro" id="IPR036390">
    <property type="entry name" value="WH_DNA-bd_sf"/>
</dbReference>
<dbReference type="EMBL" id="JAPJZH010000004">
    <property type="protein sequence ID" value="MDA4845274.1"/>
    <property type="molecule type" value="Genomic_DNA"/>
</dbReference>
<dbReference type="Gene3D" id="1.20.120.530">
    <property type="entry name" value="GntR ligand-binding domain-like"/>
    <property type="match status" value="1"/>
</dbReference>
<dbReference type="InterPro" id="IPR036388">
    <property type="entry name" value="WH-like_DNA-bd_sf"/>
</dbReference>
<organism evidence="5 6">
    <name type="scientific">Hoeflea poritis</name>
    <dbReference type="NCBI Taxonomy" id="2993659"/>
    <lineage>
        <taxon>Bacteria</taxon>
        <taxon>Pseudomonadati</taxon>
        <taxon>Pseudomonadota</taxon>
        <taxon>Alphaproteobacteria</taxon>
        <taxon>Hyphomicrobiales</taxon>
        <taxon>Rhizobiaceae</taxon>
        <taxon>Hoeflea</taxon>
    </lineage>
</organism>
<dbReference type="PANTHER" id="PTHR43537">
    <property type="entry name" value="TRANSCRIPTIONAL REGULATOR, GNTR FAMILY"/>
    <property type="match status" value="1"/>
</dbReference>
<evidence type="ECO:0000256" key="2">
    <source>
        <dbReference type="ARBA" id="ARBA00023125"/>
    </source>
</evidence>
<dbReference type="Pfam" id="PF00392">
    <property type="entry name" value="GntR"/>
    <property type="match status" value="1"/>
</dbReference>
<dbReference type="Pfam" id="PF07729">
    <property type="entry name" value="FCD"/>
    <property type="match status" value="1"/>
</dbReference>
<dbReference type="RefSeq" id="WP_271088879.1">
    <property type="nucleotide sequence ID" value="NZ_JAPJZH010000004.1"/>
</dbReference>
<keyword evidence="1" id="KW-0805">Transcription regulation</keyword>
<dbReference type="SUPFAM" id="SSF46785">
    <property type="entry name" value="Winged helix' DNA-binding domain"/>
    <property type="match status" value="1"/>
</dbReference>
<keyword evidence="3" id="KW-0804">Transcription</keyword>
<dbReference type="SMART" id="SM00345">
    <property type="entry name" value="HTH_GNTR"/>
    <property type="match status" value="1"/>
</dbReference>
<feature type="domain" description="HTH gntR-type" evidence="4">
    <location>
        <begin position="10"/>
        <end position="77"/>
    </location>
</feature>
<reference evidence="5" key="1">
    <citation type="submission" date="2022-11" db="EMBL/GenBank/DDBJ databases">
        <title>Hoeflea poritis sp. nov., isolated from scleractinian coral Porites lutea.</title>
        <authorList>
            <person name="Zhang G."/>
            <person name="Wei Q."/>
            <person name="Cai L."/>
        </authorList>
    </citation>
    <scope>NUCLEOTIDE SEQUENCE</scope>
    <source>
        <strain evidence="5">E7-10</strain>
    </source>
</reference>
<proteinExistence type="predicted"/>
<name>A0ABT4VL03_9HYPH</name>
<gene>
    <name evidence="5" type="ORF">OOZ53_07935</name>
</gene>
<evidence type="ECO:0000313" key="5">
    <source>
        <dbReference type="EMBL" id="MDA4845274.1"/>
    </source>
</evidence>
<evidence type="ECO:0000313" key="6">
    <source>
        <dbReference type="Proteomes" id="UP001148313"/>
    </source>
</evidence>
<evidence type="ECO:0000256" key="3">
    <source>
        <dbReference type="ARBA" id="ARBA00023163"/>
    </source>
</evidence>
<keyword evidence="6" id="KW-1185">Reference proteome</keyword>
<dbReference type="InterPro" id="IPR000524">
    <property type="entry name" value="Tscrpt_reg_HTH_GntR"/>
</dbReference>
<protein>
    <submittedName>
        <fullName evidence="5">GntR family transcriptional regulator</fullName>
    </submittedName>
</protein>
<accession>A0ABT4VL03</accession>
<comment type="caution">
    <text evidence="5">The sequence shown here is derived from an EMBL/GenBank/DDBJ whole genome shotgun (WGS) entry which is preliminary data.</text>
</comment>
<dbReference type="SMART" id="SM00895">
    <property type="entry name" value="FCD"/>
    <property type="match status" value="1"/>
</dbReference>
<sequence length="220" mass="23795">MSIAPPLSRASLSQQIRDRLLSRIMTGALKPGDRLVELKIAGEMATSQAPVREALRELEAMGVVETLRNKGARVRVISDEELRQIYDVRAQLEGYASELASASGPALLSRLEDCVGKMRKAARKGDSMAFADHNMAFHRAIVEGSGNTVLLGMWETLNVKMRTMVNVARSSRNLVDLAESHMPIVDAIAAGDGARAHEAAKQHVLDNKPVMTAEGPDAGQ</sequence>
<dbReference type="Proteomes" id="UP001148313">
    <property type="component" value="Unassembled WGS sequence"/>
</dbReference>
<dbReference type="PANTHER" id="PTHR43537:SF24">
    <property type="entry name" value="GLUCONATE OPERON TRANSCRIPTIONAL REPRESSOR"/>
    <property type="match status" value="1"/>
</dbReference>
<dbReference type="InterPro" id="IPR011711">
    <property type="entry name" value="GntR_C"/>
</dbReference>
<dbReference type="Gene3D" id="1.10.10.10">
    <property type="entry name" value="Winged helix-like DNA-binding domain superfamily/Winged helix DNA-binding domain"/>
    <property type="match status" value="1"/>
</dbReference>
<dbReference type="SUPFAM" id="SSF48008">
    <property type="entry name" value="GntR ligand-binding domain-like"/>
    <property type="match status" value="1"/>
</dbReference>
<evidence type="ECO:0000259" key="4">
    <source>
        <dbReference type="PROSITE" id="PS50949"/>
    </source>
</evidence>
<keyword evidence="2" id="KW-0238">DNA-binding</keyword>
<dbReference type="CDD" id="cd07377">
    <property type="entry name" value="WHTH_GntR"/>
    <property type="match status" value="1"/>
</dbReference>
<dbReference type="InterPro" id="IPR008920">
    <property type="entry name" value="TF_FadR/GntR_C"/>
</dbReference>
<evidence type="ECO:0000256" key="1">
    <source>
        <dbReference type="ARBA" id="ARBA00023015"/>
    </source>
</evidence>